<dbReference type="Proteomes" id="UP000055024">
    <property type="component" value="Unassembled WGS sequence"/>
</dbReference>
<keyword evidence="6" id="KW-1185">Reference proteome</keyword>
<accession>A0A0V1HSV4</accession>
<sequence length="217" mass="24542">MDDISQLRLVLNRDGSISLIYEDRAYKLNHTGKQKKYWRCSKKKRSGEKTKPIPAIYDDKAFVLSSEPSTSDSSWILCGIRELPEQILDHFKTTKFGEDFLLWQSESKHILVFATGSNIRLLAASSMDGTFKVVPEWYQQLFTIHVFTADTAFLPVPQVHTGISLLAAGTTEPITTWKVGINLLNRKPGKGHNGFYELLQLLIAEQGVMDTLIQQVL</sequence>
<dbReference type="AlphaFoldDB" id="A0A0V1HSV4"/>
<evidence type="ECO:0000256" key="2">
    <source>
        <dbReference type="ARBA" id="ARBA00022771"/>
    </source>
</evidence>
<organism evidence="5 6">
    <name type="scientific">Trichinella zimbabwensis</name>
    <dbReference type="NCBI Taxonomy" id="268475"/>
    <lineage>
        <taxon>Eukaryota</taxon>
        <taxon>Metazoa</taxon>
        <taxon>Ecdysozoa</taxon>
        <taxon>Nematoda</taxon>
        <taxon>Enoplea</taxon>
        <taxon>Dorylaimia</taxon>
        <taxon>Trichinellida</taxon>
        <taxon>Trichinellidae</taxon>
        <taxon>Trichinella</taxon>
    </lineage>
</organism>
<dbReference type="InterPro" id="IPR007588">
    <property type="entry name" value="Znf_FLYWCH"/>
</dbReference>
<reference evidence="5 6" key="1">
    <citation type="submission" date="2015-01" db="EMBL/GenBank/DDBJ databases">
        <title>Evolution of Trichinella species and genotypes.</title>
        <authorList>
            <person name="Korhonen P.K."/>
            <person name="Edoardo P."/>
            <person name="Giuseppe L.R."/>
            <person name="Gasser R.B."/>
        </authorList>
    </citation>
    <scope>NUCLEOTIDE SEQUENCE [LARGE SCALE GENOMIC DNA]</scope>
    <source>
        <strain evidence="5">ISS1029</strain>
    </source>
</reference>
<keyword evidence="3" id="KW-0862">Zinc</keyword>
<feature type="domain" description="FLYWCH-type" evidence="4">
    <location>
        <begin position="12"/>
        <end position="45"/>
    </location>
</feature>
<gene>
    <name evidence="5" type="ORF">T11_1239</name>
</gene>
<evidence type="ECO:0000256" key="1">
    <source>
        <dbReference type="ARBA" id="ARBA00022723"/>
    </source>
</evidence>
<dbReference type="Pfam" id="PF04500">
    <property type="entry name" value="FLYWCH"/>
    <property type="match status" value="1"/>
</dbReference>
<protein>
    <recommendedName>
        <fullName evidence="4">FLYWCH-type domain-containing protein</fullName>
    </recommendedName>
</protein>
<proteinExistence type="predicted"/>
<evidence type="ECO:0000313" key="5">
    <source>
        <dbReference type="EMBL" id="KRZ13252.1"/>
    </source>
</evidence>
<keyword evidence="1" id="KW-0479">Metal-binding</keyword>
<dbReference type="Gene3D" id="2.20.25.240">
    <property type="match status" value="1"/>
</dbReference>
<dbReference type="EMBL" id="JYDP01000033">
    <property type="protein sequence ID" value="KRZ13252.1"/>
    <property type="molecule type" value="Genomic_DNA"/>
</dbReference>
<evidence type="ECO:0000259" key="4">
    <source>
        <dbReference type="Pfam" id="PF04500"/>
    </source>
</evidence>
<evidence type="ECO:0000313" key="6">
    <source>
        <dbReference type="Proteomes" id="UP000055024"/>
    </source>
</evidence>
<dbReference type="STRING" id="268475.A0A0V1HSV4"/>
<keyword evidence="2" id="KW-0863">Zinc-finger</keyword>
<dbReference type="GO" id="GO:0008270">
    <property type="term" value="F:zinc ion binding"/>
    <property type="evidence" value="ECO:0007669"/>
    <property type="project" value="UniProtKB-KW"/>
</dbReference>
<name>A0A0V1HSV4_9BILA</name>
<evidence type="ECO:0000256" key="3">
    <source>
        <dbReference type="ARBA" id="ARBA00022833"/>
    </source>
</evidence>
<comment type="caution">
    <text evidence="5">The sequence shown here is derived from an EMBL/GenBank/DDBJ whole genome shotgun (WGS) entry which is preliminary data.</text>
</comment>